<evidence type="ECO:0000256" key="4">
    <source>
        <dbReference type="ARBA" id="ARBA00022989"/>
    </source>
</evidence>
<organism evidence="8 9">
    <name type="scientific">Treponema phagedenis</name>
    <dbReference type="NCBI Taxonomy" id="162"/>
    <lineage>
        <taxon>Bacteria</taxon>
        <taxon>Pseudomonadati</taxon>
        <taxon>Spirochaetota</taxon>
        <taxon>Spirochaetia</taxon>
        <taxon>Spirochaetales</taxon>
        <taxon>Treponemataceae</taxon>
        <taxon>Treponema</taxon>
    </lineage>
</organism>
<dbReference type="Pfam" id="PF00027">
    <property type="entry name" value="cNMP_binding"/>
    <property type="match status" value="1"/>
</dbReference>
<feature type="transmembrane region" description="Helical" evidence="6">
    <location>
        <begin position="246"/>
        <end position="268"/>
    </location>
</feature>
<proteinExistence type="predicted"/>
<dbReference type="GO" id="GO:0005886">
    <property type="term" value="C:plasma membrane"/>
    <property type="evidence" value="ECO:0007669"/>
    <property type="project" value="UniProtKB-SubCell"/>
</dbReference>
<protein>
    <submittedName>
        <fullName evidence="8">Cyclic nucleotide-binding domain-containing protein</fullName>
    </submittedName>
</protein>
<name>A0AAE6IX05_TREPH</name>
<sequence>MEKQKKGFYDFVQKMYITFMAFITNDLATITSAGAYNFLLSAVPIFILVLIILLQVLHANPKTILAFLQRSQIISIPLGISDLVAYIGNVKNFAFFESALIVFIFWMSRRFFASIQHSIRMIYKKQIKIEPFKVSIIVIIGEIALVIFIVFSIIILTAGNAVFKTELPKRIFSPSNILVVKNAIRYAPIFFLLIFLFTIYYFMPPVRPTKTNAFFCAATCSLSFLVLKISLNFLHDRAKFDFVYGFFSNFILLLAQVWFFFFFFVFFAQFMYVTQYFNSFITSYLYCLPKHNDPKFLNQIIRSLFIEPPQEYKHNMAFFKKDTTVFSAGEATTDIYYIISGTVSIIGEKGAVELQKGDTFGEFACMVEGKRLTTAKALTDVLTVRIPEEDFLSALSIDGNVSRQALQALSEFVLKEKN</sequence>
<gene>
    <name evidence="8" type="ORF">FUT82_09445</name>
</gene>
<feature type="transmembrane region" description="Helical" evidence="6">
    <location>
        <begin position="183"/>
        <end position="202"/>
    </location>
</feature>
<evidence type="ECO:0000256" key="3">
    <source>
        <dbReference type="ARBA" id="ARBA00022692"/>
    </source>
</evidence>
<dbReference type="Pfam" id="PF03631">
    <property type="entry name" value="Virul_fac_BrkB"/>
    <property type="match status" value="1"/>
</dbReference>
<feature type="domain" description="Cyclic nucleotide-binding" evidence="7">
    <location>
        <begin position="319"/>
        <end position="412"/>
    </location>
</feature>
<dbReference type="SMART" id="SM00100">
    <property type="entry name" value="cNMP"/>
    <property type="match status" value="1"/>
</dbReference>
<feature type="transmembrane region" description="Helical" evidence="6">
    <location>
        <begin position="134"/>
        <end position="163"/>
    </location>
</feature>
<evidence type="ECO:0000256" key="5">
    <source>
        <dbReference type="ARBA" id="ARBA00023136"/>
    </source>
</evidence>
<evidence type="ECO:0000313" key="8">
    <source>
        <dbReference type="EMBL" id="QEJ99625.1"/>
    </source>
</evidence>
<evidence type="ECO:0000313" key="9">
    <source>
        <dbReference type="Proteomes" id="UP000323594"/>
    </source>
</evidence>
<feature type="transmembrane region" description="Helical" evidence="6">
    <location>
        <begin position="93"/>
        <end position="113"/>
    </location>
</feature>
<dbReference type="EMBL" id="CP042817">
    <property type="protein sequence ID" value="QEJ99625.1"/>
    <property type="molecule type" value="Genomic_DNA"/>
</dbReference>
<dbReference type="Gene3D" id="2.60.120.10">
    <property type="entry name" value="Jelly Rolls"/>
    <property type="match status" value="1"/>
</dbReference>
<dbReference type="PROSITE" id="PS50042">
    <property type="entry name" value="CNMP_BINDING_3"/>
    <property type="match status" value="1"/>
</dbReference>
<dbReference type="InterPro" id="IPR018490">
    <property type="entry name" value="cNMP-bd_dom_sf"/>
</dbReference>
<dbReference type="InterPro" id="IPR000595">
    <property type="entry name" value="cNMP-bd_dom"/>
</dbReference>
<comment type="subcellular location">
    <subcellularLocation>
        <location evidence="1">Cell membrane</location>
        <topology evidence="1">Multi-pass membrane protein</topology>
    </subcellularLocation>
</comment>
<dbReference type="InterPro" id="IPR017039">
    <property type="entry name" value="Virul_fac_BrkB"/>
</dbReference>
<keyword evidence="5 6" id="KW-0472">Membrane</keyword>
<feature type="transmembrane region" description="Helical" evidence="6">
    <location>
        <begin position="36"/>
        <end position="57"/>
    </location>
</feature>
<dbReference type="Proteomes" id="UP000323594">
    <property type="component" value="Chromosome"/>
</dbReference>
<evidence type="ECO:0000256" key="6">
    <source>
        <dbReference type="SAM" id="Phobius"/>
    </source>
</evidence>
<keyword evidence="3 6" id="KW-0812">Transmembrane</keyword>
<evidence type="ECO:0000256" key="1">
    <source>
        <dbReference type="ARBA" id="ARBA00004651"/>
    </source>
</evidence>
<accession>A0AAE6IX05</accession>
<reference evidence="8 9" key="1">
    <citation type="submission" date="2019-08" db="EMBL/GenBank/DDBJ databases">
        <authorList>
            <person name="Kuhnert P."/>
        </authorList>
    </citation>
    <scope>NUCLEOTIDE SEQUENCE [LARGE SCALE GENOMIC DNA]</scope>
    <source>
        <strain evidence="8 9">B36.5</strain>
    </source>
</reference>
<dbReference type="SUPFAM" id="SSF51206">
    <property type="entry name" value="cAMP-binding domain-like"/>
    <property type="match status" value="1"/>
</dbReference>
<dbReference type="CDD" id="cd00038">
    <property type="entry name" value="CAP_ED"/>
    <property type="match status" value="1"/>
</dbReference>
<feature type="transmembrane region" description="Helical" evidence="6">
    <location>
        <begin position="214"/>
        <end position="234"/>
    </location>
</feature>
<dbReference type="InterPro" id="IPR014710">
    <property type="entry name" value="RmlC-like_jellyroll"/>
</dbReference>
<evidence type="ECO:0000259" key="7">
    <source>
        <dbReference type="PROSITE" id="PS50042"/>
    </source>
</evidence>
<keyword evidence="4 6" id="KW-1133">Transmembrane helix</keyword>
<keyword evidence="2" id="KW-1003">Cell membrane</keyword>
<dbReference type="AlphaFoldDB" id="A0AAE6IX05"/>
<evidence type="ECO:0000256" key="2">
    <source>
        <dbReference type="ARBA" id="ARBA00022475"/>
    </source>
</evidence>